<dbReference type="Proteomes" id="UP000291600">
    <property type="component" value="Unassembled WGS sequence"/>
</dbReference>
<dbReference type="AlphaFoldDB" id="A0ABD7Q654"/>
<protein>
    <submittedName>
        <fullName evidence="1">Uncharacterized protein</fullName>
    </submittedName>
</protein>
<organism evidence="1 2">
    <name type="scientific">Hafnia alvei</name>
    <dbReference type="NCBI Taxonomy" id="569"/>
    <lineage>
        <taxon>Bacteria</taxon>
        <taxon>Pseudomonadati</taxon>
        <taxon>Pseudomonadota</taxon>
        <taxon>Gammaproteobacteria</taxon>
        <taxon>Enterobacterales</taxon>
        <taxon>Hafniaceae</taxon>
        <taxon>Hafnia</taxon>
    </lineage>
</organism>
<gene>
    <name evidence="1" type="ORF">EYY96_09115</name>
</gene>
<proteinExistence type="predicted"/>
<evidence type="ECO:0000313" key="2">
    <source>
        <dbReference type="Proteomes" id="UP000291600"/>
    </source>
</evidence>
<reference evidence="1 2" key="1">
    <citation type="submission" date="2019-02" db="EMBL/GenBank/DDBJ databases">
        <title>Comparative genomic analysis of the Hafnia genus genomes.</title>
        <authorList>
            <person name="Zhiqiu Y."/>
            <person name="Chao Y."/>
            <person name="Yuhui D."/>
            <person name="Di H."/>
            <person name="Bin L."/>
        </authorList>
    </citation>
    <scope>NUCLEOTIDE SEQUENCE [LARGE SCALE GENOMIC DNA]</scope>
    <source>
        <strain evidence="1 2">PCM_1210</strain>
    </source>
</reference>
<evidence type="ECO:0000313" key="1">
    <source>
        <dbReference type="EMBL" id="TBL68162.1"/>
    </source>
</evidence>
<name>A0ABD7Q654_HAFAL</name>
<comment type="caution">
    <text evidence="1">The sequence shown here is derived from an EMBL/GenBank/DDBJ whole genome shotgun (WGS) entry which is preliminary data.</text>
</comment>
<dbReference type="RefSeq" id="WP_130970792.1">
    <property type="nucleotide sequence ID" value="NZ_SITJ01000064.1"/>
</dbReference>
<accession>A0ABD7Q654</accession>
<sequence length="72" mass="8343">MTTKNALVYRVLSRSKFHDFWIVSFMAFDLGTGEHFMEDVTFRSAKEAFALKPGNIIPLDQCLYGFDMELPF</sequence>
<dbReference type="EMBL" id="SITJ01000064">
    <property type="protein sequence ID" value="TBL68162.1"/>
    <property type="molecule type" value="Genomic_DNA"/>
</dbReference>